<dbReference type="NCBIfam" id="TIGR02937">
    <property type="entry name" value="sigma70-ECF"/>
    <property type="match status" value="1"/>
</dbReference>
<evidence type="ECO:0000256" key="5">
    <source>
        <dbReference type="ARBA" id="ARBA00023163"/>
    </source>
</evidence>
<dbReference type="RefSeq" id="WP_394838564.1">
    <property type="nucleotide sequence ID" value="NZ_CP089929.1"/>
</dbReference>
<dbReference type="EMBL" id="CP089983">
    <property type="protein sequence ID" value="WXB08890.1"/>
    <property type="molecule type" value="Genomic_DNA"/>
</dbReference>
<evidence type="ECO:0000259" key="7">
    <source>
        <dbReference type="Pfam" id="PF08281"/>
    </source>
</evidence>
<dbReference type="SUPFAM" id="SSF88659">
    <property type="entry name" value="Sigma3 and sigma4 domains of RNA polymerase sigma factors"/>
    <property type="match status" value="1"/>
</dbReference>
<dbReference type="InterPro" id="IPR014284">
    <property type="entry name" value="RNA_pol_sigma-70_dom"/>
</dbReference>
<comment type="similarity">
    <text evidence="1">Belongs to the sigma-70 factor family. ECF subfamily.</text>
</comment>
<evidence type="ECO:0000256" key="3">
    <source>
        <dbReference type="ARBA" id="ARBA00023082"/>
    </source>
</evidence>
<dbReference type="InterPro" id="IPR013324">
    <property type="entry name" value="RNA_pol_sigma_r3/r4-like"/>
</dbReference>
<keyword evidence="3" id="KW-0731">Sigma factor</keyword>
<dbReference type="Pfam" id="PF04542">
    <property type="entry name" value="Sigma70_r2"/>
    <property type="match status" value="1"/>
</dbReference>
<evidence type="ECO:0000313" key="9">
    <source>
        <dbReference type="Proteomes" id="UP001374803"/>
    </source>
</evidence>
<dbReference type="Gene3D" id="1.10.1740.10">
    <property type="match status" value="1"/>
</dbReference>
<evidence type="ECO:0000313" key="8">
    <source>
        <dbReference type="EMBL" id="WXB08890.1"/>
    </source>
</evidence>
<evidence type="ECO:0000256" key="4">
    <source>
        <dbReference type="ARBA" id="ARBA00023125"/>
    </source>
</evidence>
<organism evidence="8 9">
    <name type="scientific">Pendulispora rubella</name>
    <dbReference type="NCBI Taxonomy" id="2741070"/>
    <lineage>
        <taxon>Bacteria</taxon>
        <taxon>Pseudomonadati</taxon>
        <taxon>Myxococcota</taxon>
        <taxon>Myxococcia</taxon>
        <taxon>Myxococcales</taxon>
        <taxon>Sorangiineae</taxon>
        <taxon>Pendulisporaceae</taxon>
        <taxon>Pendulispora</taxon>
    </lineage>
</organism>
<sequence length="170" mass="19687">MKVRGRKDDGTNEELAELYRRYGYLLQRRSRTLLRDPAAAEDALQDAFVKIIHARSELTTVENPVAWMYRVVDRCCFDQLRRRKLRRTEPLDDHENEPHLRPGVDVESRNAALRILHELSEPEFEVAVLAYVDGMNQTEIAATLGVSRPTIWKRLTQIREHAADLLGEVP</sequence>
<keyword evidence="9" id="KW-1185">Reference proteome</keyword>
<keyword evidence="4" id="KW-0238">DNA-binding</keyword>
<dbReference type="InterPro" id="IPR039425">
    <property type="entry name" value="RNA_pol_sigma-70-like"/>
</dbReference>
<dbReference type="InterPro" id="IPR007627">
    <property type="entry name" value="RNA_pol_sigma70_r2"/>
</dbReference>
<dbReference type="InterPro" id="IPR013325">
    <property type="entry name" value="RNA_pol_sigma_r2"/>
</dbReference>
<feature type="domain" description="RNA polymerase sigma factor 70 region 4 type 2" evidence="7">
    <location>
        <begin position="110"/>
        <end position="161"/>
    </location>
</feature>
<evidence type="ECO:0000259" key="6">
    <source>
        <dbReference type="Pfam" id="PF04542"/>
    </source>
</evidence>
<keyword evidence="2" id="KW-0805">Transcription regulation</keyword>
<accession>A0ABZ2LEU4</accession>
<feature type="domain" description="RNA polymerase sigma-70 region 2" evidence="6">
    <location>
        <begin position="18"/>
        <end position="84"/>
    </location>
</feature>
<dbReference type="InterPro" id="IPR013249">
    <property type="entry name" value="RNA_pol_sigma70_r4_t2"/>
</dbReference>
<dbReference type="Gene3D" id="1.10.10.60">
    <property type="entry name" value="Homeodomain-like"/>
    <property type="match status" value="1"/>
</dbReference>
<evidence type="ECO:0000256" key="2">
    <source>
        <dbReference type="ARBA" id="ARBA00023015"/>
    </source>
</evidence>
<dbReference type="SUPFAM" id="SSF88946">
    <property type="entry name" value="Sigma2 domain of RNA polymerase sigma factors"/>
    <property type="match status" value="1"/>
</dbReference>
<dbReference type="PANTHER" id="PTHR43133:SF8">
    <property type="entry name" value="RNA POLYMERASE SIGMA FACTOR HI_1459-RELATED"/>
    <property type="match status" value="1"/>
</dbReference>
<dbReference type="PANTHER" id="PTHR43133">
    <property type="entry name" value="RNA POLYMERASE ECF-TYPE SIGMA FACTO"/>
    <property type="match status" value="1"/>
</dbReference>
<dbReference type="Proteomes" id="UP001374803">
    <property type="component" value="Chromosome"/>
</dbReference>
<keyword evidence="5" id="KW-0804">Transcription</keyword>
<gene>
    <name evidence="8" type="ORF">LVJ94_16835</name>
</gene>
<proteinExistence type="inferred from homology"/>
<dbReference type="Pfam" id="PF08281">
    <property type="entry name" value="Sigma70_r4_2"/>
    <property type="match status" value="1"/>
</dbReference>
<protein>
    <submittedName>
        <fullName evidence="8">RNA polymerase sigma factor</fullName>
    </submittedName>
</protein>
<evidence type="ECO:0000256" key="1">
    <source>
        <dbReference type="ARBA" id="ARBA00010641"/>
    </source>
</evidence>
<reference evidence="8" key="1">
    <citation type="submission" date="2021-12" db="EMBL/GenBank/DDBJ databases">
        <title>Discovery of the Pendulisporaceae a myxobacterial family with distinct sporulation behavior and unique specialized metabolism.</title>
        <authorList>
            <person name="Garcia R."/>
            <person name="Popoff A."/>
            <person name="Bader C.D."/>
            <person name="Loehr J."/>
            <person name="Walesch S."/>
            <person name="Walt C."/>
            <person name="Boldt J."/>
            <person name="Bunk B."/>
            <person name="Haeckl F.J.F.P.J."/>
            <person name="Gunesch A.P."/>
            <person name="Birkelbach J."/>
            <person name="Nuebel U."/>
            <person name="Pietschmann T."/>
            <person name="Bach T."/>
            <person name="Mueller R."/>
        </authorList>
    </citation>
    <scope>NUCLEOTIDE SEQUENCE</scope>
    <source>
        <strain evidence="8">MSr11367</strain>
    </source>
</reference>
<name>A0ABZ2LEU4_9BACT</name>